<protein>
    <submittedName>
        <fullName evidence="1">Uncharacterized protein</fullName>
    </submittedName>
</protein>
<gene>
    <name evidence="1" type="ORF">RM530_17445</name>
</gene>
<dbReference type="EMBL" id="JAVRIC010000037">
    <property type="protein sequence ID" value="MDT0499131.1"/>
    <property type="molecule type" value="Genomic_DNA"/>
</dbReference>
<evidence type="ECO:0000313" key="1">
    <source>
        <dbReference type="EMBL" id="MDT0499131.1"/>
    </source>
</evidence>
<accession>A0ABU2WMN0</accession>
<sequence length="45" mass="4929">MTFLSEAQLEAVLLTWARERGGLELFALAGELEPVAVTSRKGTHE</sequence>
<reference evidence="1 2" key="1">
    <citation type="submission" date="2023-09" db="EMBL/GenBank/DDBJ databases">
        <authorList>
            <person name="Rey-Velasco X."/>
        </authorList>
    </citation>
    <scope>NUCLEOTIDE SEQUENCE [LARGE SCALE GENOMIC DNA]</scope>
    <source>
        <strain evidence="1 2">W345</strain>
    </source>
</reference>
<organism evidence="1 2">
    <name type="scientific">Banduia mediterranea</name>
    <dbReference type="NCBI Taxonomy" id="3075609"/>
    <lineage>
        <taxon>Bacteria</taxon>
        <taxon>Pseudomonadati</taxon>
        <taxon>Pseudomonadota</taxon>
        <taxon>Gammaproteobacteria</taxon>
        <taxon>Nevskiales</taxon>
        <taxon>Algiphilaceae</taxon>
        <taxon>Banduia</taxon>
    </lineage>
</organism>
<keyword evidence="2" id="KW-1185">Reference proteome</keyword>
<proteinExistence type="predicted"/>
<dbReference type="Proteomes" id="UP001254608">
    <property type="component" value="Unassembled WGS sequence"/>
</dbReference>
<dbReference type="RefSeq" id="WP_311366541.1">
    <property type="nucleotide sequence ID" value="NZ_JAVRIC010000037.1"/>
</dbReference>
<name>A0ABU2WMN0_9GAMM</name>
<comment type="caution">
    <text evidence="1">The sequence shown here is derived from an EMBL/GenBank/DDBJ whole genome shotgun (WGS) entry which is preliminary data.</text>
</comment>
<evidence type="ECO:0000313" key="2">
    <source>
        <dbReference type="Proteomes" id="UP001254608"/>
    </source>
</evidence>